<sequence length="365" mass="38839">MTTRTMPARPDEDEAAPRPLPWRRMAGVTWRQHRIALAGVTVLLGVLAVWLWIAGTRVHDTYAAAAACHPVSSPGCQDLGNTFNGTWDVMGYAAIFLQLLPALIGAFAGAPVLARELETGTFRFAWTQGFARWRWALAKLVLLAVALAAAAAAFSVLLSWCYLPYLGTGNQDLGLYGNSALVTVFTLREVTLPAWTLAVFATGALAGMLIRRVVPAIVAALAVYAGLAIAAAALLRERYLAPLITSGDSDVPGSAWIISQRWTKDGRFAFAGNPPASLLDKYCTFAQSSAGKGGGLSGGGPASAGNPFAQCLAPHGYTLWTSYQPASRFWPFQWIEGGWLLALSALLIAATIWLVHRRALGVVSG</sequence>
<organism evidence="2 3">
    <name type="scientific">Trebonia kvetii</name>
    <dbReference type="NCBI Taxonomy" id="2480626"/>
    <lineage>
        <taxon>Bacteria</taxon>
        <taxon>Bacillati</taxon>
        <taxon>Actinomycetota</taxon>
        <taxon>Actinomycetes</taxon>
        <taxon>Streptosporangiales</taxon>
        <taxon>Treboniaceae</taxon>
        <taxon>Trebonia</taxon>
    </lineage>
</organism>
<feature type="transmembrane region" description="Helical" evidence="1">
    <location>
        <begin position="35"/>
        <end position="53"/>
    </location>
</feature>
<gene>
    <name evidence="2" type="ORF">EAS64_04955</name>
</gene>
<feature type="transmembrane region" description="Helical" evidence="1">
    <location>
        <begin position="180"/>
        <end position="201"/>
    </location>
</feature>
<dbReference type="AlphaFoldDB" id="A0A6P2C6B6"/>
<evidence type="ECO:0000256" key="1">
    <source>
        <dbReference type="SAM" id="Phobius"/>
    </source>
</evidence>
<name>A0A6P2C6B6_9ACTN</name>
<keyword evidence="1" id="KW-0472">Membrane</keyword>
<dbReference type="OrthoDB" id="3579673at2"/>
<feature type="transmembrane region" description="Helical" evidence="1">
    <location>
        <begin position="135"/>
        <end position="160"/>
    </location>
</feature>
<reference evidence="2 3" key="1">
    <citation type="submission" date="2018-11" db="EMBL/GenBank/DDBJ databases">
        <title>Trebonia kvetii gen.nov., sp.nov., a novel acidophilic actinobacterium, and proposal of the new actinobacterial family Treboniaceae fam. nov.</title>
        <authorList>
            <person name="Rapoport D."/>
            <person name="Sagova-Mareckova M."/>
            <person name="Sedlacek I."/>
            <person name="Provaznik J."/>
            <person name="Kralova S."/>
            <person name="Pavlinic D."/>
            <person name="Benes V."/>
            <person name="Kopecky J."/>
        </authorList>
    </citation>
    <scope>NUCLEOTIDE SEQUENCE [LARGE SCALE GENOMIC DNA]</scope>
    <source>
        <strain evidence="2 3">15Tr583</strain>
    </source>
</reference>
<dbReference type="Proteomes" id="UP000460272">
    <property type="component" value="Unassembled WGS sequence"/>
</dbReference>
<keyword evidence="3" id="KW-1185">Reference proteome</keyword>
<feature type="transmembrane region" description="Helical" evidence="1">
    <location>
        <begin position="213"/>
        <end position="235"/>
    </location>
</feature>
<accession>A0A6P2C6B6</accession>
<feature type="transmembrane region" description="Helical" evidence="1">
    <location>
        <begin position="89"/>
        <end position="114"/>
    </location>
</feature>
<evidence type="ECO:0000313" key="3">
    <source>
        <dbReference type="Proteomes" id="UP000460272"/>
    </source>
</evidence>
<evidence type="ECO:0008006" key="4">
    <source>
        <dbReference type="Google" id="ProtNLM"/>
    </source>
</evidence>
<proteinExistence type="predicted"/>
<comment type="caution">
    <text evidence="2">The sequence shown here is derived from an EMBL/GenBank/DDBJ whole genome shotgun (WGS) entry which is preliminary data.</text>
</comment>
<keyword evidence="1" id="KW-1133">Transmembrane helix</keyword>
<evidence type="ECO:0000313" key="2">
    <source>
        <dbReference type="EMBL" id="TVZ06720.1"/>
    </source>
</evidence>
<feature type="transmembrane region" description="Helical" evidence="1">
    <location>
        <begin position="337"/>
        <end position="355"/>
    </location>
</feature>
<keyword evidence="1" id="KW-0812">Transmembrane</keyword>
<protein>
    <recommendedName>
        <fullName evidence="4">ABC transporter permease</fullName>
    </recommendedName>
</protein>
<dbReference type="RefSeq" id="WP_145851473.1">
    <property type="nucleotide sequence ID" value="NZ_RPFW01000001.1"/>
</dbReference>
<dbReference type="EMBL" id="RPFW01000001">
    <property type="protein sequence ID" value="TVZ06720.1"/>
    <property type="molecule type" value="Genomic_DNA"/>
</dbReference>